<evidence type="ECO:0000313" key="3">
    <source>
        <dbReference type="EMBL" id="TCD67807.1"/>
    </source>
</evidence>
<organism evidence="3 4">
    <name type="scientific">Steccherinum ochraceum</name>
    <dbReference type="NCBI Taxonomy" id="92696"/>
    <lineage>
        <taxon>Eukaryota</taxon>
        <taxon>Fungi</taxon>
        <taxon>Dikarya</taxon>
        <taxon>Basidiomycota</taxon>
        <taxon>Agaricomycotina</taxon>
        <taxon>Agaricomycetes</taxon>
        <taxon>Polyporales</taxon>
        <taxon>Steccherinaceae</taxon>
        <taxon>Steccherinum</taxon>
    </lineage>
</organism>
<evidence type="ECO:0000256" key="1">
    <source>
        <dbReference type="SAM" id="MobiDB-lite"/>
    </source>
</evidence>
<feature type="region of interest" description="Disordered" evidence="1">
    <location>
        <begin position="56"/>
        <end position="115"/>
    </location>
</feature>
<dbReference type="Proteomes" id="UP000292702">
    <property type="component" value="Unassembled WGS sequence"/>
</dbReference>
<evidence type="ECO:0000313" key="4">
    <source>
        <dbReference type="Proteomes" id="UP000292702"/>
    </source>
</evidence>
<dbReference type="EMBL" id="RWJN01000085">
    <property type="protein sequence ID" value="TCD67807.1"/>
    <property type="molecule type" value="Genomic_DNA"/>
</dbReference>
<comment type="caution">
    <text evidence="3">The sequence shown here is derived from an EMBL/GenBank/DDBJ whole genome shotgun (WGS) entry which is preliminary data.</text>
</comment>
<keyword evidence="4" id="KW-1185">Reference proteome</keyword>
<reference evidence="3 4" key="1">
    <citation type="submission" date="2018-11" db="EMBL/GenBank/DDBJ databases">
        <title>Genome assembly of Steccherinum ochraceum LE-BIN_3174, the white-rot fungus of the Steccherinaceae family (The Residual Polyporoid clade, Polyporales, Basidiomycota).</title>
        <authorList>
            <person name="Fedorova T.V."/>
            <person name="Glazunova O.A."/>
            <person name="Landesman E.O."/>
            <person name="Moiseenko K.V."/>
            <person name="Psurtseva N.V."/>
            <person name="Savinova O.S."/>
            <person name="Shakhova N.V."/>
            <person name="Tyazhelova T.V."/>
            <person name="Vasina D.V."/>
        </authorList>
    </citation>
    <scope>NUCLEOTIDE SEQUENCE [LARGE SCALE GENOMIC DNA]</scope>
    <source>
        <strain evidence="3 4">LE-BIN_3174</strain>
    </source>
</reference>
<accession>A0A4V2MWW1</accession>
<feature type="compositionally biased region" description="Pro residues" evidence="1">
    <location>
        <begin position="71"/>
        <end position="100"/>
    </location>
</feature>
<sequence length="115" mass="12315">MRFTTVFAALVAVACTSTTLAAPARLAARGSDLQTVHAREDLLAIRDVVESLITRRELDRLAKREELESDPVPPRPPTPPGPRPGPLPAPVPRPPSPPPSPDHDEVEGTRAHGRG</sequence>
<feature type="compositionally biased region" description="Basic and acidic residues" evidence="1">
    <location>
        <begin position="56"/>
        <end position="66"/>
    </location>
</feature>
<keyword evidence="2" id="KW-0732">Signal</keyword>
<proteinExistence type="predicted"/>
<feature type="compositionally biased region" description="Basic and acidic residues" evidence="1">
    <location>
        <begin position="101"/>
        <end position="115"/>
    </location>
</feature>
<dbReference type="AlphaFoldDB" id="A0A4V2MWW1"/>
<dbReference type="PROSITE" id="PS51257">
    <property type="entry name" value="PROKAR_LIPOPROTEIN"/>
    <property type="match status" value="1"/>
</dbReference>
<name>A0A4V2MWW1_9APHY</name>
<feature type="signal peptide" evidence="2">
    <location>
        <begin position="1"/>
        <end position="21"/>
    </location>
</feature>
<protein>
    <submittedName>
        <fullName evidence="3">Uncharacterized protein</fullName>
    </submittedName>
</protein>
<evidence type="ECO:0000256" key="2">
    <source>
        <dbReference type="SAM" id="SignalP"/>
    </source>
</evidence>
<gene>
    <name evidence="3" type="ORF">EIP91_011935</name>
</gene>
<feature type="chain" id="PRO_5020354098" evidence="2">
    <location>
        <begin position="22"/>
        <end position="115"/>
    </location>
</feature>